<keyword evidence="7" id="KW-1185">Reference proteome</keyword>
<evidence type="ECO:0000256" key="1">
    <source>
        <dbReference type="ARBA" id="ARBA00022723"/>
    </source>
</evidence>
<name>A0A183G1Z8_HELPZ</name>
<feature type="compositionally biased region" description="Basic residues" evidence="4">
    <location>
        <begin position="201"/>
        <end position="225"/>
    </location>
</feature>
<evidence type="ECO:0000313" key="6">
    <source>
        <dbReference type="EMBL" id="VDP02292.1"/>
    </source>
</evidence>
<accession>A0A3P7ZPD0</accession>
<dbReference type="Proteomes" id="UP000050761">
    <property type="component" value="Unassembled WGS sequence"/>
</dbReference>
<dbReference type="WBParaSite" id="HPBE_0001527401-mRNA-1">
    <property type="protein sequence ID" value="HPBE_0001527401-mRNA-1"/>
    <property type="gene ID" value="HPBE_0001527401"/>
</dbReference>
<evidence type="ECO:0000256" key="4">
    <source>
        <dbReference type="SAM" id="MobiDB-lite"/>
    </source>
</evidence>
<dbReference type="PROSITE" id="PS01359">
    <property type="entry name" value="ZF_PHD_1"/>
    <property type="match status" value="1"/>
</dbReference>
<keyword evidence="1" id="KW-0479">Metal-binding</keyword>
<dbReference type="InterPro" id="IPR019786">
    <property type="entry name" value="Zinc_finger_PHD-type_CS"/>
</dbReference>
<dbReference type="SUPFAM" id="SSF57903">
    <property type="entry name" value="FYVE/PHD zinc finger"/>
    <property type="match status" value="2"/>
</dbReference>
<dbReference type="GO" id="GO:0008270">
    <property type="term" value="F:zinc ion binding"/>
    <property type="evidence" value="ECO:0007669"/>
    <property type="project" value="UniProtKB-KW"/>
</dbReference>
<dbReference type="CDD" id="cd15610">
    <property type="entry name" value="PHD3_KDM5A_like"/>
    <property type="match status" value="1"/>
</dbReference>
<evidence type="ECO:0000256" key="3">
    <source>
        <dbReference type="ARBA" id="ARBA00022833"/>
    </source>
</evidence>
<evidence type="ECO:0000259" key="5">
    <source>
        <dbReference type="SMART" id="SM00249"/>
    </source>
</evidence>
<reference evidence="6 7" key="1">
    <citation type="submission" date="2018-11" db="EMBL/GenBank/DDBJ databases">
        <authorList>
            <consortium name="Pathogen Informatics"/>
        </authorList>
    </citation>
    <scope>NUCLEOTIDE SEQUENCE [LARGE SCALE GENOMIC DNA]</scope>
</reference>
<sequence>MKQLVQSLRAQSSKLIGALQMANVQRTVADTCVCASVGRQDADLLVCILCKAKYHGTCCEWDPFFDRLPENTYLCMRCHRGRRPCIEDVQAACNLAPQNSLEVALVRELVSRGRELSTKAMSLLGAVDNHRLSELIVCLFRARSVVEAVLSCEVLDMDIFPKLVPIIEKINCEVPDGQKRAWDEMRNRPTRSSPLPSLYVRSKRGKRNTHGGKHSSKKERKKSRTVYHQDDESCSADMCLKPYGETVGWILCEAGCGLWYHYVCIGMTAESAKSLPAYVCYRCSRAEQQIAQHPVAV</sequence>
<feature type="domain" description="Zinc finger PHD-type" evidence="5">
    <location>
        <begin position="233"/>
        <end position="284"/>
    </location>
</feature>
<dbReference type="OrthoDB" id="1678912at2759"/>
<gene>
    <name evidence="6" type="ORF">HPBE_LOCUS15272</name>
</gene>
<dbReference type="EMBL" id="UZAH01028776">
    <property type="protein sequence ID" value="VDP02292.1"/>
    <property type="molecule type" value="Genomic_DNA"/>
</dbReference>
<feature type="region of interest" description="Disordered" evidence="4">
    <location>
        <begin position="181"/>
        <end position="226"/>
    </location>
</feature>
<dbReference type="AlphaFoldDB" id="A0A183G1Z8"/>
<evidence type="ECO:0000313" key="7">
    <source>
        <dbReference type="Proteomes" id="UP000050761"/>
    </source>
</evidence>
<accession>A0A183G1Z8</accession>
<dbReference type="InterPro" id="IPR001965">
    <property type="entry name" value="Znf_PHD"/>
</dbReference>
<feature type="domain" description="Zinc finger PHD-type" evidence="5">
    <location>
        <begin position="31"/>
        <end position="79"/>
    </location>
</feature>
<evidence type="ECO:0000256" key="2">
    <source>
        <dbReference type="ARBA" id="ARBA00022771"/>
    </source>
</evidence>
<keyword evidence="2" id="KW-0863">Zinc-finger</keyword>
<reference evidence="8" key="2">
    <citation type="submission" date="2019-09" db="UniProtKB">
        <authorList>
            <consortium name="WormBaseParasite"/>
        </authorList>
    </citation>
    <scope>IDENTIFICATION</scope>
</reference>
<proteinExistence type="predicted"/>
<evidence type="ECO:0000313" key="8">
    <source>
        <dbReference type="WBParaSite" id="HPBE_0001527401-mRNA-1"/>
    </source>
</evidence>
<dbReference type="InterPro" id="IPR013083">
    <property type="entry name" value="Znf_RING/FYVE/PHD"/>
</dbReference>
<dbReference type="SMART" id="SM00249">
    <property type="entry name" value="PHD"/>
    <property type="match status" value="2"/>
</dbReference>
<keyword evidence="3" id="KW-0862">Zinc</keyword>
<dbReference type="Gene3D" id="3.30.40.10">
    <property type="entry name" value="Zinc/RING finger domain, C3HC4 (zinc finger)"/>
    <property type="match status" value="2"/>
</dbReference>
<protein>
    <submittedName>
        <fullName evidence="8">PHD domain-containing protein</fullName>
    </submittedName>
</protein>
<organism evidence="7 8">
    <name type="scientific">Heligmosomoides polygyrus</name>
    <name type="common">Parasitic roundworm</name>
    <dbReference type="NCBI Taxonomy" id="6339"/>
    <lineage>
        <taxon>Eukaryota</taxon>
        <taxon>Metazoa</taxon>
        <taxon>Ecdysozoa</taxon>
        <taxon>Nematoda</taxon>
        <taxon>Chromadorea</taxon>
        <taxon>Rhabditida</taxon>
        <taxon>Rhabditina</taxon>
        <taxon>Rhabditomorpha</taxon>
        <taxon>Strongyloidea</taxon>
        <taxon>Heligmosomidae</taxon>
        <taxon>Heligmosomoides</taxon>
    </lineage>
</organism>
<dbReference type="InterPro" id="IPR011011">
    <property type="entry name" value="Znf_FYVE_PHD"/>
</dbReference>